<dbReference type="OrthoDB" id="9769359at2"/>
<dbReference type="SMART" id="SM00065">
    <property type="entry name" value="GAF"/>
    <property type="match status" value="1"/>
</dbReference>
<dbReference type="NCBIfam" id="TIGR00277">
    <property type="entry name" value="HDIG"/>
    <property type="match status" value="1"/>
</dbReference>
<dbReference type="InterPro" id="IPR006675">
    <property type="entry name" value="HDIG_dom"/>
</dbReference>
<dbReference type="PANTHER" id="PTHR45228">
    <property type="entry name" value="CYCLIC DI-GMP PHOSPHODIESTERASE TM_0186-RELATED"/>
    <property type="match status" value="1"/>
</dbReference>
<dbReference type="GO" id="GO:0016020">
    <property type="term" value="C:membrane"/>
    <property type="evidence" value="ECO:0007669"/>
    <property type="project" value="InterPro"/>
</dbReference>
<dbReference type="InterPro" id="IPR003607">
    <property type="entry name" value="HD/PDEase_dom"/>
</dbReference>
<dbReference type="Gene3D" id="3.30.450.40">
    <property type="match status" value="1"/>
</dbReference>
<dbReference type="SUPFAM" id="SSF109604">
    <property type="entry name" value="HD-domain/PDEase-like"/>
    <property type="match status" value="1"/>
</dbReference>
<dbReference type="eggNOG" id="COG2206">
    <property type="taxonomic scope" value="Bacteria"/>
</dbReference>
<dbReference type="InterPro" id="IPR037522">
    <property type="entry name" value="HD_GYP_dom"/>
</dbReference>
<dbReference type="InterPro" id="IPR003018">
    <property type="entry name" value="GAF"/>
</dbReference>
<dbReference type="Pfam" id="PF13487">
    <property type="entry name" value="HD_5"/>
    <property type="match status" value="1"/>
</dbReference>
<evidence type="ECO:0000259" key="2">
    <source>
        <dbReference type="PROSITE" id="PS50885"/>
    </source>
</evidence>
<dbReference type="PANTHER" id="PTHR45228:SF1">
    <property type="entry name" value="CYCLIC DI-GMP PHOSPHODIESTERASE TM_0186"/>
    <property type="match status" value="1"/>
</dbReference>
<feature type="domain" description="HAMP" evidence="2">
    <location>
        <begin position="297"/>
        <end position="349"/>
    </location>
</feature>
<accession>B9M322</accession>
<evidence type="ECO:0000256" key="1">
    <source>
        <dbReference type="SAM" id="Phobius"/>
    </source>
</evidence>
<dbReference type="AlphaFoldDB" id="B9M322"/>
<proteinExistence type="predicted"/>
<dbReference type="RefSeq" id="WP_012646161.1">
    <property type="nucleotide sequence ID" value="NC_011979.1"/>
</dbReference>
<protein>
    <submittedName>
        <fullName evidence="4">Cyclic diguanylate phosphodiesterase, HAMP domain-containing</fullName>
    </submittedName>
</protein>
<dbReference type="Proteomes" id="UP000007721">
    <property type="component" value="Chromosome"/>
</dbReference>
<dbReference type="EMBL" id="CP001390">
    <property type="protein sequence ID" value="ACM19432.1"/>
    <property type="molecule type" value="Genomic_DNA"/>
</dbReference>
<dbReference type="eggNOG" id="COG2203">
    <property type="taxonomic scope" value="Bacteria"/>
</dbReference>
<dbReference type="CDD" id="cd00077">
    <property type="entry name" value="HDc"/>
    <property type="match status" value="1"/>
</dbReference>
<dbReference type="Gene3D" id="1.10.3210.10">
    <property type="entry name" value="Hypothetical protein af1432"/>
    <property type="match status" value="1"/>
</dbReference>
<dbReference type="PROSITE" id="PS50885">
    <property type="entry name" value="HAMP"/>
    <property type="match status" value="1"/>
</dbReference>
<feature type="transmembrane region" description="Helical" evidence="1">
    <location>
        <begin position="273"/>
        <end position="291"/>
    </location>
</feature>
<evidence type="ECO:0000313" key="5">
    <source>
        <dbReference type="Proteomes" id="UP000007721"/>
    </source>
</evidence>
<feature type="domain" description="HD-GYP" evidence="3">
    <location>
        <begin position="507"/>
        <end position="696"/>
    </location>
</feature>
<dbReference type="GO" id="GO:0007165">
    <property type="term" value="P:signal transduction"/>
    <property type="evidence" value="ECO:0007669"/>
    <property type="project" value="InterPro"/>
</dbReference>
<dbReference type="Pfam" id="PF01590">
    <property type="entry name" value="GAF"/>
    <property type="match status" value="1"/>
</dbReference>
<keyword evidence="1" id="KW-0812">Transmembrane</keyword>
<sequence length="696" mass="76157">MNRKLFYYLHSIVARRILGLFVLCAMLPTATLGIFTLSQVADKLREQAHERLHQASKNVAMTIVEGLTFLKSEMEELAASRGKDAGLSHLVASKQGGDPLHHRFLSLAILQPNAKTKVIFGKLCPLPPLNERILKQLSSGKAFIYAGRTDRPPPVFIAIAVGKGTAPRFLVGEINPDYLWERVSDALPPLTEAAIIDSAGTGLYCSPLFPLATIARFKNGQQPAFGQYELPDGADTYLANHRSIFLRGAFLTDDWTVVVTQSKADAFMALTKFARTFILILVLTLLVVCYLSSVQIRRSLVPLARLKEGTRHISRGDFASRIEVNSGDEFEEVADSFNIMAEHLRRQFETLSGTGQIVRTILTALERKKIIAAVVNNMQSVIGCDQVALFLLEPGLKDTAIAYHSNAGGENPAYTVFPPEELDLLEKTPESLLVGPGEFSGLLSTVGRGGLMAHALLPIRLHQNIGGILVLGYREKPDRPQEDLLRARQIADQIAVAIVNADLIDELAQLSWGTLTALARAVDTNSPWTAGHSERVTELSLRIGKAMGLSPQELQLLHQGGLLHDIGKISVPGSVLDKPGKLTEEEFALIREHPAKGALILEPIPPYRKVIPLVEQHHEWFNGEGYPLGLAGEAISLGARILAVADVYDALLSDRPYRAGWESHRVLAYIEERAGHQFDPAVVDAFLTICGDEVPA</sequence>
<name>B9M322_GEODF</name>
<dbReference type="KEGG" id="geo:Geob_1072"/>
<dbReference type="InterPro" id="IPR052020">
    <property type="entry name" value="Cyclic_di-GMP/3'3'-cGAMP_PDE"/>
</dbReference>
<dbReference type="Gene3D" id="6.10.340.10">
    <property type="match status" value="1"/>
</dbReference>
<reference evidence="4 5" key="1">
    <citation type="submission" date="2009-01" db="EMBL/GenBank/DDBJ databases">
        <title>Complete sequence of Geobacter sp. FRC-32.</title>
        <authorList>
            <consortium name="US DOE Joint Genome Institute"/>
            <person name="Lucas S."/>
            <person name="Copeland A."/>
            <person name="Lapidus A."/>
            <person name="Glavina del Rio T."/>
            <person name="Dalin E."/>
            <person name="Tice H."/>
            <person name="Bruce D."/>
            <person name="Goodwin L."/>
            <person name="Pitluck S."/>
            <person name="Saunders E."/>
            <person name="Brettin T."/>
            <person name="Detter J.C."/>
            <person name="Han C."/>
            <person name="Larimer F."/>
            <person name="Land M."/>
            <person name="Hauser L."/>
            <person name="Kyrpides N."/>
            <person name="Ovchinnikova G."/>
            <person name="Kostka J."/>
            <person name="Richardson P."/>
        </authorList>
    </citation>
    <scope>NUCLEOTIDE SEQUENCE [LARGE SCALE GENOMIC DNA]</scope>
    <source>
        <strain evidence="5">DSM 22248 / JCM 15807 / FRC-32</strain>
    </source>
</reference>
<dbReference type="SMART" id="SM00471">
    <property type="entry name" value="HDc"/>
    <property type="match status" value="1"/>
</dbReference>
<dbReference type="PROSITE" id="PS51832">
    <property type="entry name" value="HD_GYP"/>
    <property type="match status" value="1"/>
</dbReference>
<dbReference type="InterPro" id="IPR029016">
    <property type="entry name" value="GAF-like_dom_sf"/>
</dbReference>
<keyword evidence="1" id="KW-1133">Transmembrane helix</keyword>
<keyword evidence="1" id="KW-0472">Membrane</keyword>
<dbReference type="STRING" id="316067.Geob_1072"/>
<dbReference type="Pfam" id="PF00672">
    <property type="entry name" value="HAMP"/>
    <property type="match status" value="1"/>
</dbReference>
<dbReference type="CDD" id="cd06225">
    <property type="entry name" value="HAMP"/>
    <property type="match status" value="1"/>
</dbReference>
<dbReference type="HOGENOM" id="CLU_023783_0_0_7"/>
<gene>
    <name evidence="4" type="ordered locus">Geob_1072</name>
</gene>
<keyword evidence="5" id="KW-1185">Reference proteome</keyword>
<dbReference type="SMART" id="SM00304">
    <property type="entry name" value="HAMP"/>
    <property type="match status" value="1"/>
</dbReference>
<organism evidence="4 5">
    <name type="scientific">Geotalea daltonii (strain DSM 22248 / JCM 15807 / FRC-32)</name>
    <name type="common">Geobacter daltonii</name>
    <dbReference type="NCBI Taxonomy" id="316067"/>
    <lineage>
        <taxon>Bacteria</taxon>
        <taxon>Pseudomonadati</taxon>
        <taxon>Thermodesulfobacteriota</taxon>
        <taxon>Desulfuromonadia</taxon>
        <taxon>Geobacterales</taxon>
        <taxon>Geobacteraceae</taxon>
        <taxon>Geotalea</taxon>
    </lineage>
</organism>
<evidence type="ECO:0000259" key="3">
    <source>
        <dbReference type="PROSITE" id="PS51832"/>
    </source>
</evidence>
<evidence type="ECO:0000313" key="4">
    <source>
        <dbReference type="EMBL" id="ACM19432.1"/>
    </source>
</evidence>
<dbReference type="InterPro" id="IPR003660">
    <property type="entry name" value="HAMP_dom"/>
</dbReference>
<dbReference type="SUPFAM" id="SSF55781">
    <property type="entry name" value="GAF domain-like"/>
    <property type="match status" value="1"/>
</dbReference>
<dbReference type="SUPFAM" id="SSF158472">
    <property type="entry name" value="HAMP domain-like"/>
    <property type="match status" value="1"/>
</dbReference>